<dbReference type="OrthoDB" id="9809438at2"/>
<dbReference type="SUPFAM" id="SSF54211">
    <property type="entry name" value="Ribosomal protein S5 domain 2-like"/>
    <property type="match status" value="1"/>
</dbReference>
<evidence type="ECO:0000256" key="8">
    <source>
        <dbReference type="ARBA" id="ARBA00032554"/>
    </source>
</evidence>
<dbReference type="InterPro" id="IPR006204">
    <property type="entry name" value="GHMP_kinase_N_dom"/>
</dbReference>
<evidence type="ECO:0000313" key="13">
    <source>
        <dbReference type="Proteomes" id="UP000078486"/>
    </source>
</evidence>
<keyword evidence="9" id="KW-0414">Isoprene biosynthesis</keyword>
<keyword evidence="5 9" id="KW-0547">Nucleotide-binding</keyword>
<dbReference type="RefSeq" id="WP_068769439.1">
    <property type="nucleotide sequence ID" value="NZ_CP109796.1"/>
</dbReference>
<dbReference type="GO" id="GO:0005524">
    <property type="term" value="F:ATP binding"/>
    <property type="evidence" value="ECO:0007669"/>
    <property type="project" value="UniProtKB-UniRule"/>
</dbReference>
<keyword evidence="6 9" id="KW-0418">Kinase</keyword>
<evidence type="ECO:0000256" key="7">
    <source>
        <dbReference type="ARBA" id="ARBA00022840"/>
    </source>
</evidence>
<gene>
    <name evidence="9" type="primary">ispE</name>
    <name evidence="12" type="ORF">AW736_06840</name>
</gene>
<feature type="domain" description="GHMP kinase N-terminal" evidence="10">
    <location>
        <begin position="95"/>
        <end position="171"/>
    </location>
</feature>
<sequence length="338" mass="35781">MDAVTVFSPAKINLFLAITGRRADGFHELVSVAAQLEFGDRLRVETTGRGRGGQDGTMERDDGDAFSLECAGSCTADAGAGDESHPHPVPLDETNLVLRAARAFRAASGWTGGARFFLEKRIPVGAGLGGGSSNATATLRALNLLAARDDDGNGRAALPDARLAEIAAGLGSDCALFLRDAPVVMRGRGERIETLPAGAAERLRGRRLLVFKPDVGVSTAWAYARMAATPEHSYLPPADAEARLHRWSIARPGTEFFGLDTLLFNNMQPAAFGKFIALPVLLEKLRGEFGLSVMMSGSGSACFALLPDAMTATDVAKIVGCIHAAWGREAFVVETKIR</sequence>
<evidence type="ECO:0000313" key="12">
    <source>
        <dbReference type="EMBL" id="OAM90636.1"/>
    </source>
</evidence>
<proteinExistence type="inferred from homology"/>
<reference evidence="12 13" key="1">
    <citation type="submission" date="2016-01" db="EMBL/GenBank/DDBJ databases">
        <title>High potential of lignocellulose degradation of a new Verrucomicrobia species.</title>
        <authorList>
            <person name="Wang Y."/>
            <person name="Shi Y."/>
            <person name="Qiu Z."/>
            <person name="Liu S."/>
            <person name="Yang H."/>
        </authorList>
    </citation>
    <scope>NUCLEOTIDE SEQUENCE [LARGE SCALE GENOMIC DNA]</scope>
    <source>
        <strain evidence="12 13">TSB47</strain>
    </source>
</reference>
<dbReference type="EC" id="2.7.1.148" evidence="2 9"/>
<feature type="domain" description="GHMP kinase C-terminal" evidence="11">
    <location>
        <begin position="270"/>
        <end position="319"/>
    </location>
</feature>
<dbReference type="SUPFAM" id="SSF55060">
    <property type="entry name" value="GHMP Kinase, C-terminal domain"/>
    <property type="match status" value="1"/>
</dbReference>
<dbReference type="Gene3D" id="3.30.70.890">
    <property type="entry name" value="GHMP kinase, C-terminal domain"/>
    <property type="match status" value="1"/>
</dbReference>
<keyword evidence="13" id="KW-1185">Reference proteome</keyword>
<dbReference type="PIRSF" id="PIRSF010376">
    <property type="entry name" value="IspE"/>
    <property type="match status" value="1"/>
</dbReference>
<dbReference type="InterPro" id="IPR020568">
    <property type="entry name" value="Ribosomal_Su5_D2-typ_SF"/>
</dbReference>
<comment type="pathway">
    <text evidence="9">Isoprenoid biosynthesis; isopentenyl diphosphate biosynthesis via DXP pathway; isopentenyl diphosphate from 1-deoxy-D-xylulose 5-phosphate: step 3/6.</text>
</comment>
<dbReference type="GO" id="GO:0019288">
    <property type="term" value="P:isopentenyl diphosphate biosynthetic process, methylerythritol 4-phosphate pathway"/>
    <property type="evidence" value="ECO:0007669"/>
    <property type="project" value="UniProtKB-UniRule"/>
</dbReference>
<dbReference type="Pfam" id="PF08544">
    <property type="entry name" value="GHMP_kinases_C"/>
    <property type="match status" value="1"/>
</dbReference>
<dbReference type="EMBL" id="LRRQ01000053">
    <property type="protein sequence ID" value="OAM90636.1"/>
    <property type="molecule type" value="Genomic_DNA"/>
</dbReference>
<dbReference type="STRING" id="1184151.AW736_06840"/>
<evidence type="ECO:0000256" key="2">
    <source>
        <dbReference type="ARBA" id="ARBA00012052"/>
    </source>
</evidence>
<evidence type="ECO:0000256" key="5">
    <source>
        <dbReference type="ARBA" id="ARBA00022741"/>
    </source>
</evidence>
<dbReference type="PANTHER" id="PTHR43527:SF2">
    <property type="entry name" value="4-DIPHOSPHOCYTIDYL-2-C-METHYL-D-ERYTHRITOL KINASE, CHLOROPLASTIC"/>
    <property type="match status" value="1"/>
</dbReference>
<evidence type="ECO:0000256" key="6">
    <source>
        <dbReference type="ARBA" id="ARBA00022777"/>
    </source>
</evidence>
<feature type="binding site" evidence="9">
    <location>
        <begin position="123"/>
        <end position="133"/>
    </location>
    <ligand>
        <name>ATP</name>
        <dbReference type="ChEBI" id="CHEBI:30616"/>
    </ligand>
</feature>
<name>A0A178INI9_9BACT</name>
<dbReference type="Gene3D" id="3.30.230.10">
    <property type="match status" value="1"/>
</dbReference>
<feature type="active site" evidence="9">
    <location>
        <position position="173"/>
    </location>
</feature>
<dbReference type="HAMAP" id="MF_00061">
    <property type="entry name" value="IspE"/>
    <property type="match status" value="1"/>
</dbReference>
<keyword evidence="4 9" id="KW-0808">Transferase</keyword>
<accession>A0A178INI9</accession>
<comment type="function">
    <text evidence="9">Catalyzes the phosphorylation of the position 2 hydroxy group of 4-diphosphocytidyl-2C-methyl-D-erythritol.</text>
</comment>
<comment type="caution">
    <text evidence="12">The sequence shown here is derived from an EMBL/GenBank/DDBJ whole genome shotgun (WGS) entry which is preliminary data.</text>
</comment>
<dbReference type="Pfam" id="PF00288">
    <property type="entry name" value="GHMP_kinases_N"/>
    <property type="match status" value="1"/>
</dbReference>
<dbReference type="GO" id="GO:0050515">
    <property type="term" value="F:4-(cytidine 5'-diphospho)-2-C-methyl-D-erythritol kinase activity"/>
    <property type="evidence" value="ECO:0007669"/>
    <property type="project" value="UniProtKB-UniRule"/>
</dbReference>
<dbReference type="InterPro" id="IPR036554">
    <property type="entry name" value="GHMP_kinase_C_sf"/>
</dbReference>
<dbReference type="GO" id="GO:0016114">
    <property type="term" value="P:terpenoid biosynthetic process"/>
    <property type="evidence" value="ECO:0007669"/>
    <property type="project" value="InterPro"/>
</dbReference>
<dbReference type="PANTHER" id="PTHR43527">
    <property type="entry name" value="4-DIPHOSPHOCYTIDYL-2-C-METHYL-D-ERYTHRITOL KINASE, CHLOROPLASTIC"/>
    <property type="match status" value="1"/>
</dbReference>
<comment type="similarity">
    <text evidence="1 9">Belongs to the GHMP kinase family. IspE subfamily.</text>
</comment>
<evidence type="ECO:0000256" key="9">
    <source>
        <dbReference type="HAMAP-Rule" id="MF_00061"/>
    </source>
</evidence>
<dbReference type="Proteomes" id="UP000078486">
    <property type="component" value="Unassembled WGS sequence"/>
</dbReference>
<dbReference type="InterPro" id="IPR013750">
    <property type="entry name" value="GHMP_kinase_C_dom"/>
</dbReference>
<dbReference type="InterPro" id="IPR004424">
    <property type="entry name" value="IspE"/>
</dbReference>
<evidence type="ECO:0000256" key="1">
    <source>
        <dbReference type="ARBA" id="ARBA00009684"/>
    </source>
</evidence>
<dbReference type="AlphaFoldDB" id="A0A178INI9"/>
<evidence type="ECO:0000259" key="11">
    <source>
        <dbReference type="Pfam" id="PF08544"/>
    </source>
</evidence>
<comment type="catalytic activity">
    <reaction evidence="9">
        <text>4-CDP-2-C-methyl-D-erythritol + ATP = 4-CDP-2-C-methyl-D-erythritol 2-phosphate + ADP + H(+)</text>
        <dbReference type="Rhea" id="RHEA:18437"/>
        <dbReference type="ChEBI" id="CHEBI:15378"/>
        <dbReference type="ChEBI" id="CHEBI:30616"/>
        <dbReference type="ChEBI" id="CHEBI:57823"/>
        <dbReference type="ChEBI" id="CHEBI:57919"/>
        <dbReference type="ChEBI" id="CHEBI:456216"/>
        <dbReference type="EC" id="2.7.1.148"/>
    </reaction>
</comment>
<keyword evidence="7 9" id="KW-0067">ATP-binding</keyword>
<organism evidence="12 13">
    <name type="scientific">Termitidicoccus mucosus</name>
    <dbReference type="NCBI Taxonomy" id="1184151"/>
    <lineage>
        <taxon>Bacteria</taxon>
        <taxon>Pseudomonadati</taxon>
        <taxon>Verrucomicrobiota</taxon>
        <taxon>Opitutia</taxon>
        <taxon>Opitutales</taxon>
        <taxon>Opitutaceae</taxon>
        <taxon>Termitidicoccus</taxon>
    </lineage>
</organism>
<evidence type="ECO:0000256" key="4">
    <source>
        <dbReference type="ARBA" id="ARBA00022679"/>
    </source>
</evidence>
<protein>
    <recommendedName>
        <fullName evidence="3 9">4-diphosphocytidyl-2-C-methyl-D-erythritol kinase</fullName>
        <shortName evidence="9">CMK</shortName>
        <ecNumber evidence="2 9">2.7.1.148</ecNumber>
    </recommendedName>
    <alternativeName>
        <fullName evidence="8 9">4-(cytidine-5'-diphospho)-2-C-methyl-D-erythritol kinase</fullName>
    </alternativeName>
</protein>
<dbReference type="UniPathway" id="UPA00056">
    <property type="reaction ID" value="UER00094"/>
</dbReference>
<evidence type="ECO:0000259" key="10">
    <source>
        <dbReference type="Pfam" id="PF00288"/>
    </source>
</evidence>
<dbReference type="InterPro" id="IPR014721">
    <property type="entry name" value="Ribsml_uS5_D2-typ_fold_subgr"/>
</dbReference>
<feature type="active site" evidence="9">
    <location>
        <position position="11"/>
    </location>
</feature>
<evidence type="ECO:0000256" key="3">
    <source>
        <dbReference type="ARBA" id="ARBA00017473"/>
    </source>
</evidence>